<dbReference type="InterPro" id="IPR028889">
    <property type="entry name" value="USP"/>
</dbReference>
<evidence type="ECO:0000256" key="3">
    <source>
        <dbReference type="ARBA" id="ARBA00022670"/>
    </source>
</evidence>
<feature type="non-terminal residue" evidence="10">
    <location>
        <position position="1"/>
    </location>
</feature>
<gene>
    <name evidence="10" type="ORF">C1SCF055_LOCUS18923</name>
</gene>
<protein>
    <recommendedName>
        <fullName evidence="7">Ubiquitin carboxyl-terminal hydrolase</fullName>
        <ecNumber evidence="7">3.4.19.12</ecNumber>
    </recommendedName>
</protein>
<dbReference type="Pfam" id="PF00443">
    <property type="entry name" value="UCH"/>
    <property type="match status" value="1"/>
</dbReference>
<dbReference type="EMBL" id="CAMXCT030001668">
    <property type="protein sequence ID" value="CAL4779380.1"/>
    <property type="molecule type" value="Genomic_DNA"/>
</dbReference>
<dbReference type="EMBL" id="CAMXCT010001668">
    <property type="protein sequence ID" value="CAI3992068.1"/>
    <property type="molecule type" value="Genomic_DNA"/>
</dbReference>
<evidence type="ECO:0000313" key="11">
    <source>
        <dbReference type="EMBL" id="CAL1145443.1"/>
    </source>
</evidence>
<dbReference type="PROSITE" id="PS00972">
    <property type="entry name" value="USP_1"/>
    <property type="match status" value="1"/>
</dbReference>
<keyword evidence="6 7" id="KW-0788">Thiol protease</keyword>
<organism evidence="10">
    <name type="scientific">Cladocopium goreaui</name>
    <dbReference type="NCBI Taxonomy" id="2562237"/>
    <lineage>
        <taxon>Eukaryota</taxon>
        <taxon>Sar</taxon>
        <taxon>Alveolata</taxon>
        <taxon>Dinophyceae</taxon>
        <taxon>Suessiales</taxon>
        <taxon>Symbiodiniaceae</taxon>
        <taxon>Cladocopium</taxon>
    </lineage>
</organism>
<evidence type="ECO:0000256" key="5">
    <source>
        <dbReference type="ARBA" id="ARBA00022801"/>
    </source>
</evidence>
<dbReference type="EMBL" id="CAMXCT020001668">
    <property type="protein sequence ID" value="CAL1145443.1"/>
    <property type="molecule type" value="Genomic_DNA"/>
</dbReference>
<dbReference type="InterPro" id="IPR050164">
    <property type="entry name" value="Peptidase_C19"/>
</dbReference>
<evidence type="ECO:0000313" key="12">
    <source>
        <dbReference type="Proteomes" id="UP001152797"/>
    </source>
</evidence>
<name>A0A9P1CJG2_9DINO</name>
<dbReference type="OrthoDB" id="420187at2759"/>
<dbReference type="InterPro" id="IPR018200">
    <property type="entry name" value="USP_CS"/>
</dbReference>
<dbReference type="PROSITE" id="PS50106">
    <property type="entry name" value="PDZ"/>
    <property type="match status" value="1"/>
</dbReference>
<evidence type="ECO:0000313" key="10">
    <source>
        <dbReference type="EMBL" id="CAI3992068.1"/>
    </source>
</evidence>
<keyword evidence="5 7" id="KW-0378">Hydrolase</keyword>
<dbReference type="GO" id="GO:0006508">
    <property type="term" value="P:proteolysis"/>
    <property type="evidence" value="ECO:0007669"/>
    <property type="project" value="UniProtKB-KW"/>
</dbReference>
<feature type="domain" description="PDZ" evidence="8">
    <location>
        <begin position="342"/>
        <end position="432"/>
    </location>
</feature>
<evidence type="ECO:0000256" key="2">
    <source>
        <dbReference type="ARBA" id="ARBA00009085"/>
    </source>
</evidence>
<dbReference type="PROSITE" id="PS00973">
    <property type="entry name" value="USP_2"/>
    <property type="match status" value="1"/>
</dbReference>
<dbReference type="EC" id="3.4.19.12" evidence="7"/>
<dbReference type="CDD" id="cd02257">
    <property type="entry name" value="Peptidase_C19"/>
    <property type="match status" value="1"/>
</dbReference>
<dbReference type="PROSITE" id="PS50235">
    <property type="entry name" value="USP_3"/>
    <property type="match status" value="1"/>
</dbReference>
<reference evidence="10" key="1">
    <citation type="submission" date="2022-10" db="EMBL/GenBank/DDBJ databases">
        <authorList>
            <person name="Chen Y."/>
            <person name="Dougan E. K."/>
            <person name="Chan C."/>
            <person name="Rhodes N."/>
            <person name="Thang M."/>
        </authorList>
    </citation>
    <scope>NUCLEOTIDE SEQUENCE</scope>
</reference>
<evidence type="ECO:0000259" key="8">
    <source>
        <dbReference type="PROSITE" id="PS50106"/>
    </source>
</evidence>
<reference evidence="11" key="2">
    <citation type="submission" date="2024-04" db="EMBL/GenBank/DDBJ databases">
        <authorList>
            <person name="Chen Y."/>
            <person name="Shah S."/>
            <person name="Dougan E. K."/>
            <person name="Thang M."/>
            <person name="Chan C."/>
        </authorList>
    </citation>
    <scope>NUCLEOTIDE SEQUENCE [LARGE SCALE GENOMIC DNA]</scope>
</reference>
<dbReference type="Proteomes" id="UP001152797">
    <property type="component" value="Unassembled WGS sequence"/>
</dbReference>
<evidence type="ECO:0000256" key="7">
    <source>
        <dbReference type="RuleBase" id="RU366025"/>
    </source>
</evidence>
<dbReference type="GO" id="GO:0004843">
    <property type="term" value="F:cysteine-type deubiquitinase activity"/>
    <property type="evidence" value="ECO:0007669"/>
    <property type="project" value="UniProtKB-UniRule"/>
</dbReference>
<dbReference type="AlphaFoldDB" id="A0A9P1CJG2"/>
<comment type="similarity">
    <text evidence="2 7">Belongs to the peptidase C19 family.</text>
</comment>
<dbReference type="PANTHER" id="PTHR24006:SF888">
    <property type="entry name" value="UBIQUITIN CARBOXYL-TERMINAL HYDROLASE 30"/>
    <property type="match status" value="1"/>
</dbReference>
<keyword evidence="12" id="KW-1185">Reference proteome</keyword>
<sequence length="796" mass="87871">LIKALSGRELQEILLEAHAKANGSADGSAQMEGPELSHPGLPGLPGLGQLPRPQGLTNLGNTCYLASVLQCLAQTESFATELQELKISQLGGIGQALQRLLGNLRQDSQASVEDILGQLAERYTWYQGKSQQDAHELLRTLLAALADEREVKEEKDVLQRLVQRSFQGLICEAILCWSCRQVSLRHEFFLDLSLDISELDTGLLGLRGSAMQPLLELLEEEEDEDEAAAVEEPVTDGEDQVIEVYLERVPGRRIPLGLEWHDATKHNCKVLRRVHPNSLADQWTRRSGRRLVGNLLLLSVNGQEDEEEIMQALKDEAKLLLRFAPEEVVSARVNDKTQQGFQIELQRDAKTPWGFQLDPVALEEGNLIVAQILPDSVLDAWNLRCRSMGRKQQLVHCGDKILAVNGSRELQQMTKALNSQARQKNVVLLEPGDRSGYSASLSSSAPPTEDATFQVELEPIASISWGFQLERMDGESDVARVKGLEEGSPVALWNMVCRSRGDEHLCVEADDVLLDAKNAMAAASGRDRLRRFTLRRSRDRQASVRAAGYGDRFRSGPPATTGAARTAEMEDLRQAMLHAADGCAAQLTATASPLAALFGATGTVSATVSATPRAVCLADCVRNLGSIEALEENFQPIYHCSCCGSDATRRFASKRTWLQQLPPVLPVQLKRFRFDAHTGSFQKSRMRIQTSSTLDLSELLLSSEQQQQLQSCMKDSSATRQHEGEAMGTLYELYAVCAHLGGSMERGHYVAFINVGASLKEESWFLLDDAKCVPVRREDALKVEAYIAFYRRSATS</sequence>
<accession>A0A9P1CJG2</accession>
<dbReference type="Gene3D" id="3.90.70.10">
    <property type="entry name" value="Cysteine proteinases"/>
    <property type="match status" value="2"/>
</dbReference>
<dbReference type="GO" id="GO:0016579">
    <property type="term" value="P:protein deubiquitination"/>
    <property type="evidence" value="ECO:0007669"/>
    <property type="project" value="InterPro"/>
</dbReference>
<keyword evidence="4 7" id="KW-0833">Ubl conjugation pathway</keyword>
<feature type="domain" description="USP" evidence="9">
    <location>
        <begin position="54"/>
        <end position="793"/>
    </location>
</feature>
<proteinExistence type="inferred from homology"/>
<comment type="catalytic activity">
    <reaction evidence="1 7">
        <text>Thiol-dependent hydrolysis of ester, thioester, amide, peptide and isopeptide bonds formed by the C-terminal Gly of ubiquitin (a 76-residue protein attached to proteins as an intracellular targeting signal).</text>
        <dbReference type="EC" id="3.4.19.12"/>
    </reaction>
</comment>
<dbReference type="InterPro" id="IPR001478">
    <property type="entry name" value="PDZ"/>
</dbReference>
<evidence type="ECO:0000256" key="6">
    <source>
        <dbReference type="ARBA" id="ARBA00022807"/>
    </source>
</evidence>
<keyword evidence="3 7" id="KW-0645">Protease</keyword>
<evidence type="ECO:0000256" key="1">
    <source>
        <dbReference type="ARBA" id="ARBA00000707"/>
    </source>
</evidence>
<dbReference type="GO" id="GO:0005829">
    <property type="term" value="C:cytosol"/>
    <property type="evidence" value="ECO:0007669"/>
    <property type="project" value="TreeGrafter"/>
</dbReference>
<dbReference type="PANTHER" id="PTHR24006">
    <property type="entry name" value="UBIQUITIN CARBOXYL-TERMINAL HYDROLASE"/>
    <property type="match status" value="1"/>
</dbReference>
<evidence type="ECO:0000259" key="9">
    <source>
        <dbReference type="PROSITE" id="PS50235"/>
    </source>
</evidence>
<dbReference type="GO" id="GO:0005634">
    <property type="term" value="C:nucleus"/>
    <property type="evidence" value="ECO:0007669"/>
    <property type="project" value="TreeGrafter"/>
</dbReference>
<dbReference type="InterPro" id="IPR001394">
    <property type="entry name" value="Peptidase_C19_UCH"/>
</dbReference>
<comment type="caution">
    <text evidence="10">The sequence shown here is derived from an EMBL/GenBank/DDBJ whole genome shotgun (WGS) entry which is preliminary data.</text>
</comment>
<dbReference type="InterPro" id="IPR038765">
    <property type="entry name" value="Papain-like_cys_pep_sf"/>
</dbReference>
<evidence type="ECO:0000256" key="4">
    <source>
        <dbReference type="ARBA" id="ARBA00022786"/>
    </source>
</evidence>
<dbReference type="SUPFAM" id="SSF54001">
    <property type="entry name" value="Cysteine proteinases"/>
    <property type="match status" value="1"/>
</dbReference>